<evidence type="ECO:0000256" key="1">
    <source>
        <dbReference type="SAM" id="SignalP"/>
    </source>
</evidence>
<gene>
    <name evidence="2" type="ORF">Q9313_01320</name>
</gene>
<keyword evidence="3" id="KW-1185">Reference proteome</keyword>
<sequence length="127" mass="13628">MKPTTPSPCVLALALTLCGPSAAHADTVFKPGLFVRQTQHWDSKTNGFLPGAEEGEGDGCWQVESVGASEVKMKLVSGVFKPWWADSAIEIGTSDTWFDNEVYRETNPGAAPLSQLRKIFTPVASCG</sequence>
<accession>A0AA50CKF8</accession>
<feature type="signal peptide" evidence="1">
    <location>
        <begin position="1"/>
        <end position="25"/>
    </location>
</feature>
<dbReference type="EMBL" id="CP132302">
    <property type="protein sequence ID" value="WLR97700.1"/>
    <property type="molecule type" value="Genomic_DNA"/>
</dbReference>
<reference evidence="2 3" key="1">
    <citation type="submission" date="2023-08" db="EMBL/GenBank/DDBJ databases">
        <title>Pathogen: clinical or host-associated sample.</title>
        <authorList>
            <person name="Hergert J."/>
            <person name="Casey R."/>
            <person name="Wagner J."/>
            <person name="Young E.L."/>
            <person name="Oakeson K.F."/>
        </authorList>
    </citation>
    <scope>NUCLEOTIDE SEQUENCE [LARGE SCALE GENOMIC DNA]</scope>
    <source>
        <strain evidence="2 3">1760953</strain>
    </source>
</reference>
<dbReference type="AlphaFoldDB" id="A0AA50CKF8"/>
<protein>
    <submittedName>
        <fullName evidence="2">Uncharacterized protein</fullName>
    </submittedName>
</protein>
<evidence type="ECO:0000313" key="3">
    <source>
        <dbReference type="Proteomes" id="UP001234585"/>
    </source>
</evidence>
<name>A0AA50CKF8_9HYPH</name>
<keyword evidence="1" id="KW-0732">Signal</keyword>
<evidence type="ECO:0000313" key="2">
    <source>
        <dbReference type="EMBL" id="WLR97700.1"/>
    </source>
</evidence>
<dbReference type="RefSeq" id="WP_134645808.1">
    <property type="nucleotide sequence ID" value="NZ_CP132302.1"/>
</dbReference>
<dbReference type="Proteomes" id="UP001234585">
    <property type="component" value="Chromosome"/>
</dbReference>
<proteinExistence type="predicted"/>
<organism evidence="2 3">
    <name type="scientific">Shinella sumterensis</name>
    <dbReference type="NCBI Taxonomy" id="1967501"/>
    <lineage>
        <taxon>Bacteria</taxon>
        <taxon>Pseudomonadati</taxon>
        <taxon>Pseudomonadota</taxon>
        <taxon>Alphaproteobacteria</taxon>
        <taxon>Hyphomicrobiales</taxon>
        <taxon>Rhizobiaceae</taxon>
        <taxon>Shinella</taxon>
    </lineage>
</organism>
<feature type="chain" id="PRO_5041460512" evidence="1">
    <location>
        <begin position="26"/>
        <end position="127"/>
    </location>
</feature>